<gene>
    <name evidence="2" type="ORF">FOL47_011051</name>
</gene>
<dbReference type="EMBL" id="JAAPAO010000918">
    <property type="protein sequence ID" value="KAF4652496.1"/>
    <property type="molecule type" value="Genomic_DNA"/>
</dbReference>
<name>A0A7J6L1F2_PERCH</name>
<evidence type="ECO:0000313" key="3">
    <source>
        <dbReference type="Proteomes" id="UP000591131"/>
    </source>
</evidence>
<feature type="region of interest" description="Disordered" evidence="1">
    <location>
        <begin position="1"/>
        <end position="35"/>
    </location>
</feature>
<sequence length="206" mass="23581">MTLTSAAAGGGEFTPRKKKEHVILTPGRYKSHQLPESSDIKSMHIDVSVGRPSKQTANISFFGGEDEKHDILNVPLKTYAPQWKAEKDEYYFYEKTPSPERDILVERFIEMGKKFPAALKRLRCGTSWIHINSKDTISFQVKDLSKKRTVATLSLMDDDDSIPKAVKRKTDDDESKVQGAKKRKQSKPVRIMKNYEIEEDEWDNTS</sequence>
<proteinExistence type="predicted"/>
<organism evidence="2 3">
    <name type="scientific">Perkinsus chesapeaki</name>
    <name type="common">Clam parasite</name>
    <name type="synonym">Perkinsus andrewsi</name>
    <dbReference type="NCBI Taxonomy" id="330153"/>
    <lineage>
        <taxon>Eukaryota</taxon>
        <taxon>Sar</taxon>
        <taxon>Alveolata</taxon>
        <taxon>Perkinsozoa</taxon>
        <taxon>Perkinsea</taxon>
        <taxon>Perkinsida</taxon>
        <taxon>Perkinsidae</taxon>
        <taxon>Perkinsus</taxon>
    </lineage>
</organism>
<feature type="region of interest" description="Disordered" evidence="1">
    <location>
        <begin position="164"/>
        <end position="189"/>
    </location>
</feature>
<keyword evidence="3" id="KW-1185">Reference proteome</keyword>
<reference evidence="2 3" key="1">
    <citation type="submission" date="2020-04" db="EMBL/GenBank/DDBJ databases">
        <title>Perkinsus chesapeaki whole genome sequence.</title>
        <authorList>
            <person name="Bogema D.R."/>
        </authorList>
    </citation>
    <scope>NUCLEOTIDE SEQUENCE [LARGE SCALE GENOMIC DNA]</scope>
    <source>
        <strain evidence="2">ATCC PRA-425</strain>
    </source>
</reference>
<comment type="caution">
    <text evidence="2">The sequence shown here is derived from an EMBL/GenBank/DDBJ whole genome shotgun (WGS) entry which is preliminary data.</text>
</comment>
<evidence type="ECO:0000313" key="2">
    <source>
        <dbReference type="EMBL" id="KAF4652496.1"/>
    </source>
</evidence>
<protein>
    <submittedName>
        <fullName evidence="2">Uncharacterized protein</fullName>
    </submittedName>
</protein>
<accession>A0A7J6L1F2</accession>
<evidence type="ECO:0000256" key="1">
    <source>
        <dbReference type="SAM" id="MobiDB-lite"/>
    </source>
</evidence>
<dbReference type="Proteomes" id="UP000591131">
    <property type="component" value="Unassembled WGS sequence"/>
</dbReference>
<dbReference type="AlphaFoldDB" id="A0A7J6L1F2"/>